<dbReference type="Proteomes" id="UP000011713">
    <property type="component" value="Unassembled WGS sequence"/>
</dbReference>
<proteinExistence type="predicted"/>
<dbReference type="VEuPathDB" id="FungiDB:HpaG802150"/>
<evidence type="ECO:0000313" key="2">
    <source>
        <dbReference type="Proteomes" id="UP000011713"/>
    </source>
</evidence>
<dbReference type="InParanoid" id="M4B798"/>
<evidence type="ECO:0000313" key="1">
    <source>
        <dbReference type="EnsemblProtists" id="HpaP802150"/>
    </source>
</evidence>
<dbReference type="EMBL" id="JH597778">
    <property type="status" value="NOT_ANNOTATED_CDS"/>
    <property type="molecule type" value="Genomic_DNA"/>
</dbReference>
<keyword evidence="2" id="KW-1185">Reference proteome</keyword>
<name>M4B798_HYAAE</name>
<sequence length="228" mass="26020">MQCDQSLGSNAFDKSQPVWTAFQHAVADQRRPTLPVRFSLSPRTLVRLVFQIDAKDIPVLGAAQVLGTTRFLWDERIETGHDGNGRNPNAETIFRLVLFNFQNIGSTLEPTHVQSVALAFTTEGVERRRSAACDESSLSRSEVRAQGTDRIRLDVEWHYGPSRQQELINWFWHGDCIDYYCPWTLGEDGHLARCWLETSTRWHICLSECLALNDPLMILTTNRAIFIT</sequence>
<organism evidence="1 2">
    <name type="scientific">Hyaloperonospora arabidopsidis (strain Emoy2)</name>
    <name type="common">Downy mildew agent</name>
    <name type="synonym">Peronospora arabidopsidis</name>
    <dbReference type="NCBI Taxonomy" id="559515"/>
    <lineage>
        <taxon>Eukaryota</taxon>
        <taxon>Sar</taxon>
        <taxon>Stramenopiles</taxon>
        <taxon>Oomycota</taxon>
        <taxon>Peronosporomycetes</taxon>
        <taxon>Peronosporales</taxon>
        <taxon>Peronosporaceae</taxon>
        <taxon>Hyaloperonospora</taxon>
    </lineage>
</organism>
<reference evidence="1" key="2">
    <citation type="submission" date="2015-06" db="UniProtKB">
        <authorList>
            <consortium name="EnsemblProtists"/>
        </authorList>
    </citation>
    <scope>IDENTIFICATION</scope>
    <source>
        <strain evidence="1">Emoy2</strain>
    </source>
</reference>
<dbReference type="HOGENOM" id="CLU_1216756_0_0_1"/>
<dbReference type="AlphaFoldDB" id="M4B798"/>
<protein>
    <submittedName>
        <fullName evidence="1">Uncharacterized protein</fullName>
    </submittedName>
</protein>
<dbReference type="EnsemblProtists" id="HpaT802150">
    <property type="protein sequence ID" value="HpaP802150"/>
    <property type="gene ID" value="HpaG802150"/>
</dbReference>
<accession>M4B798</accession>
<reference evidence="2" key="1">
    <citation type="journal article" date="2010" name="Science">
        <title>Signatures of adaptation to obligate biotrophy in the Hyaloperonospora arabidopsidis genome.</title>
        <authorList>
            <person name="Baxter L."/>
            <person name="Tripathy S."/>
            <person name="Ishaque N."/>
            <person name="Boot N."/>
            <person name="Cabral A."/>
            <person name="Kemen E."/>
            <person name="Thines M."/>
            <person name="Ah-Fong A."/>
            <person name="Anderson R."/>
            <person name="Badejoko W."/>
            <person name="Bittner-Eddy P."/>
            <person name="Boore J.L."/>
            <person name="Chibucos M.C."/>
            <person name="Coates M."/>
            <person name="Dehal P."/>
            <person name="Delehaunty K."/>
            <person name="Dong S."/>
            <person name="Downton P."/>
            <person name="Dumas B."/>
            <person name="Fabro G."/>
            <person name="Fronick C."/>
            <person name="Fuerstenberg S.I."/>
            <person name="Fulton L."/>
            <person name="Gaulin E."/>
            <person name="Govers F."/>
            <person name="Hughes L."/>
            <person name="Humphray S."/>
            <person name="Jiang R.H."/>
            <person name="Judelson H."/>
            <person name="Kamoun S."/>
            <person name="Kyung K."/>
            <person name="Meijer H."/>
            <person name="Minx P."/>
            <person name="Morris P."/>
            <person name="Nelson J."/>
            <person name="Phuntumart V."/>
            <person name="Qutob D."/>
            <person name="Rehmany A."/>
            <person name="Rougon-Cardoso A."/>
            <person name="Ryden P."/>
            <person name="Torto-Alalibo T."/>
            <person name="Studholme D."/>
            <person name="Wang Y."/>
            <person name="Win J."/>
            <person name="Wood J."/>
            <person name="Clifton S.W."/>
            <person name="Rogers J."/>
            <person name="Van den Ackerveken G."/>
            <person name="Jones J.D."/>
            <person name="McDowell J.M."/>
            <person name="Beynon J."/>
            <person name="Tyler B.M."/>
        </authorList>
    </citation>
    <scope>NUCLEOTIDE SEQUENCE [LARGE SCALE GENOMIC DNA]</scope>
    <source>
        <strain evidence="2">Emoy2</strain>
    </source>
</reference>